<organism evidence="2 3">
    <name type="scientific">Rosa chinensis</name>
    <name type="common">China rose</name>
    <dbReference type="NCBI Taxonomy" id="74649"/>
    <lineage>
        <taxon>Eukaryota</taxon>
        <taxon>Viridiplantae</taxon>
        <taxon>Streptophyta</taxon>
        <taxon>Embryophyta</taxon>
        <taxon>Tracheophyta</taxon>
        <taxon>Spermatophyta</taxon>
        <taxon>Magnoliopsida</taxon>
        <taxon>eudicotyledons</taxon>
        <taxon>Gunneridae</taxon>
        <taxon>Pentapetalae</taxon>
        <taxon>rosids</taxon>
        <taxon>fabids</taxon>
        <taxon>Rosales</taxon>
        <taxon>Rosaceae</taxon>
        <taxon>Rosoideae</taxon>
        <taxon>Rosoideae incertae sedis</taxon>
        <taxon>Rosa</taxon>
    </lineage>
</organism>
<comment type="caution">
    <text evidence="2">The sequence shown here is derived from an EMBL/GenBank/DDBJ whole genome shotgun (WGS) entry which is preliminary data.</text>
</comment>
<sequence>MQLLHLLGFSIFMDKIAGFGLLLFLFFLFASTGVLVSPRMAFAGSWERDDWFVLLGSGGGVFDRPPHLRYRKLGIGDMQISNHVTQNWAAGDGETEELY</sequence>
<keyword evidence="1" id="KW-0812">Transmembrane</keyword>
<evidence type="ECO:0000313" key="3">
    <source>
        <dbReference type="Proteomes" id="UP000238479"/>
    </source>
</evidence>
<keyword evidence="3" id="KW-1185">Reference proteome</keyword>
<keyword evidence="1" id="KW-0472">Membrane</keyword>
<feature type="transmembrane region" description="Helical" evidence="1">
    <location>
        <begin position="16"/>
        <end position="36"/>
    </location>
</feature>
<dbReference type="EMBL" id="PDCK01000043">
    <property type="protein sequence ID" value="PRQ29997.1"/>
    <property type="molecule type" value="Genomic_DNA"/>
</dbReference>
<name>A0A2P6Q753_ROSCH</name>
<gene>
    <name evidence="2" type="ORF">RchiOBHm_Chr5g0019841</name>
</gene>
<evidence type="ECO:0000256" key="1">
    <source>
        <dbReference type="SAM" id="Phobius"/>
    </source>
</evidence>
<evidence type="ECO:0000313" key="2">
    <source>
        <dbReference type="EMBL" id="PRQ29997.1"/>
    </source>
</evidence>
<dbReference type="Proteomes" id="UP000238479">
    <property type="component" value="Chromosome 5"/>
</dbReference>
<proteinExistence type="predicted"/>
<dbReference type="Gramene" id="PRQ29997">
    <property type="protein sequence ID" value="PRQ29997"/>
    <property type="gene ID" value="RchiOBHm_Chr5g0019841"/>
</dbReference>
<dbReference type="AlphaFoldDB" id="A0A2P6Q753"/>
<keyword evidence="1" id="KW-1133">Transmembrane helix</keyword>
<accession>A0A2P6Q753</accession>
<reference evidence="2 3" key="1">
    <citation type="journal article" date="2018" name="Nat. Genet.">
        <title>The Rosa genome provides new insights in the design of modern roses.</title>
        <authorList>
            <person name="Bendahmane M."/>
        </authorList>
    </citation>
    <scope>NUCLEOTIDE SEQUENCE [LARGE SCALE GENOMIC DNA]</scope>
    <source>
        <strain evidence="3">cv. Old Blush</strain>
    </source>
</reference>
<protein>
    <submittedName>
        <fullName evidence="2">Uncharacterized protein</fullName>
    </submittedName>
</protein>